<proteinExistence type="predicted"/>
<evidence type="ECO:0000313" key="2">
    <source>
        <dbReference type="Proteomes" id="UP001285441"/>
    </source>
</evidence>
<keyword evidence="2" id="KW-1185">Reference proteome</keyword>
<accession>A0AAE0P0M4</accession>
<sequence>MAYTACSIFFFQHYFSNSGCVLCTSAESFLATCSHSRVQTAFLDRWCLQSGNIPKLRHCSAYWNGGARDRSSSLFDILCLTGMVSSVLCTGPRPIEGRKTALGGTGIWKECGRAGEAYPGDARTFCVFLQNYHERTMMEVTGHTTDVNVSCCRVLPPFCPFGEASVACSHITYWRFLSWATTKPDRGEEWLSDRMVWKGRCSCVITF</sequence>
<gene>
    <name evidence="1" type="ORF">B0H63DRAFT_132087</name>
</gene>
<name>A0AAE0P0M4_9PEZI</name>
<evidence type="ECO:0000313" key="1">
    <source>
        <dbReference type="EMBL" id="KAK3391107.1"/>
    </source>
</evidence>
<dbReference type="AlphaFoldDB" id="A0AAE0P0M4"/>
<comment type="caution">
    <text evidence="1">The sequence shown here is derived from an EMBL/GenBank/DDBJ whole genome shotgun (WGS) entry which is preliminary data.</text>
</comment>
<dbReference type="Proteomes" id="UP001285441">
    <property type="component" value="Unassembled WGS sequence"/>
</dbReference>
<reference evidence="1" key="2">
    <citation type="submission" date="2023-06" db="EMBL/GenBank/DDBJ databases">
        <authorList>
            <consortium name="Lawrence Berkeley National Laboratory"/>
            <person name="Haridas S."/>
            <person name="Hensen N."/>
            <person name="Bonometti L."/>
            <person name="Westerberg I."/>
            <person name="Brannstrom I.O."/>
            <person name="Guillou S."/>
            <person name="Cros-Aarteil S."/>
            <person name="Calhoun S."/>
            <person name="Kuo A."/>
            <person name="Mondo S."/>
            <person name="Pangilinan J."/>
            <person name="Riley R."/>
            <person name="LaButti K."/>
            <person name="Andreopoulos B."/>
            <person name="Lipzen A."/>
            <person name="Chen C."/>
            <person name="Yanf M."/>
            <person name="Daum C."/>
            <person name="Ng V."/>
            <person name="Clum A."/>
            <person name="Steindorff A."/>
            <person name="Ohm R."/>
            <person name="Martin F."/>
            <person name="Silar P."/>
            <person name="Natvig D."/>
            <person name="Lalanne C."/>
            <person name="Gautier V."/>
            <person name="Ament-velasquez S.L."/>
            <person name="Kruys A."/>
            <person name="Hutchinson M.I."/>
            <person name="Powell A.J."/>
            <person name="Barry K."/>
            <person name="Miller A.N."/>
            <person name="Grigoriev I.V."/>
            <person name="Debuchy R."/>
            <person name="Gladieux P."/>
            <person name="Thoren M.H."/>
            <person name="Johannesson H."/>
        </authorList>
    </citation>
    <scope>NUCLEOTIDE SEQUENCE</scope>
    <source>
        <strain evidence="1">CBS 232.78</strain>
    </source>
</reference>
<reference evidence="1" key="1">
    <citation type="journal article" date="2023" name="Mol. Phylogenet. Evol.">
        <title>Genome-scale phylogeny and comparative genomics of the fungal order Sordariales.</title>
        <authorList>
            <person name="Hensen N."/>
            <person name="Bonometti L."/>
            <person name="Westerberg I."/>
            <person name="Brannstrom I.O."/>
            <person name="Guillou S."/>
            <person name="Cros-Aarteil S."/>
            <person name="Calhoun S."/>
            <person name="Haridas S."/>
            <person name="Kuo A."/>
            <person name="Mondo S."/>
            <person name="Pangilinan J."/>
            <person name="Riley R."/>
            <person name="LaButti K."/>
            <person name="Andreopoulos B."/>
            <person name="Lipzen A."/>
            <person name="Chen C."/>
            <person name="Yan M."/>
            <person name="Daum C."/>
            <person name="Ng V."/>
            <person name="Clum A."/>
            <person name="Steindorff A."/>
            <person name="Ohm R.A."/>
            <person name="Martin F."/>
            <person name="Silar P."/>
            <person name="Natvig D.O."/>
            <person name="Lalanne C."/>
            <person name="Gautier V."/>
            <person name="Ament-Velasquez S.L."/>
            <person name="Kruys A."/>
            <person name="Hutchinson M.I."/>
            <person name="Powell A.J."/>
            <person name="Barry K."/>
            <person name="Miller A.N."/>
            <person name="Grigoriev I.V."/>
            <person name="Debuchy R."/>
            <person name="Gladieux P."/>
            <person name="Hiltunen Thoren M."/>
            <person name="Johannesson H."/>
        </authorList>
    </citation>
    <scope>NUCLEOTIDE SEQUENCE</scope>
    <source>
        <strain evidence="1">CBS 232.78</strain>
    </source>
</reference>
<protein>
    <submittedName>
        <fullName evidence="1">Uncharacterized protein</fullName>
    </submittedName>
</protein>
<dbReference type="EMBL" id="JAULSW010000002">
    <property type="protein sequence ID" value="KAK3391107.1"/>
    <property type="molecule type" value="Genomic_DNA"/>
</dbReference>
<organism evidence="1 2">
    <name type="scientific">Podospora didyma</name>
    <dbReference type="NCBI Taxonomy" id="330526"/>
    <lineage>
        <taxon>Eukaryota</taxon>
        <taxon>Fungi</taxon>
        <taxon>Dikarya</taxon>
        <taxon>Ascomycota</taxon>
        <taxon>Pezizomycotina</taxon>
        <taxon>Sordariomycetes</taxon>
        <taxon>Sordariomycetidae</taxon>
        <taxon>Sordariales</taxon>
        <taxon>Podosporaceae</taxon>
        <taxon>Podospora</taxon>
    </lineage>
</organism>